<keyword evidence="4" id="KW-1185">Reference proteome</keyword>
<dbReference type="PROSITE" id="PS50948">
    <property type="entry name" value="PAN"/>
    <property type="match status" value="1"/>
</dbReference>
<evidence type="ECO:0000313" key="4">
    <source>
        <dbReference type="Proteomes" id="UP000326340"/>
    </source>
</evidence>
<sequence>MYQPELVAGALAASLASALPSLGSLPEPKLFPRAAWNWKKMTFTIVVILALAAAAQAGPLAIQDVCNSAPSGPTAANVSPFSQSSATTAVACQKLCEADLRCQNFVFGLPESGNTPQCQLYTVPASQVPKQSNANLMVFDKACSGVPTTAPTKAGSDNNGSTGGNDNPNGGQQPKKRTNVCGAAPAGPATSNPTPILSRQDIIDQNACLALCKQTTGCQAIELGKPLANEPVQCRLFDTPASNLPARLDNRHSSPSTSAAKRLANQWQAMYGILIT</sequence>
<evidence type="ECO:0000259" key="2">
    <source>
        <dbReference type="PROSITE" id="PS50948"/>
    </source>
</evidence>
<feature type="compositionally biased region" description="Low complexity" evidence="1">
    <location>
        <begin position="155"/>
        <end position="173"/>
    </location>
</feature>
<protein>
    <recommendedName>
        <fullName evidence="2">Apple domain-containing protein</fullName>
    </recommendedName>
</protein>
<feature type="non-terminal residue" evidence="3">
    <location>
        <position position="276"/>
    </location>
</feature>
<dbReference type="InterPro" id="IPR003609">
    <property type="entry name" value="Pan_app"/>
</dbReference>
<comment type="caution">
    <text evidence="3">The sequence shown here is derived from an EMBL/GenBank/DDBJ whole genome shotgun (WGS) entry which is preliminary data.</text>
</comment>
<feature type="domain" description="Apple" evidence="2">
    <location>
        <begin position="66"/>
        <end position="143"/>
    </location>
</feature>
<dbReference type="Pfam" id="PF14295">
    <property type="entry name" value="PAN_4"/>
    <property type="match status" value="2"/>
</dbReference>
<reference evidence="3 4" key="1">
    <citation type="journal article" date="2019" name="Sci. Rep.">
        <title>Colletotrichum shisoi sp. nov., an anthracnose pathogen of Perilla frutescens in Japan: molecular phylogenetic, morphological and genomic evidence.</title>
        <authorList>
            <person name="Gan P."/>
            <person name="Tsushima A."/>
            <person name="Hiroyama R."/>
            <person name="Narusaka M."/>
            <person name="Takano Y."/>
            <person name="Narusaka Y."/>
            <person name="Kawaradani M."/>
            <person name="Damm U."/>
            <person name="Shirasu K."/>
        </authorList>
    </citation>
    <scope>NUCLEOTIDE SEQUENCE [LARGE SCALE GENOMIC DNA]</scope>
    <source>
        <strain evidence="3 4">PG-2018a</strain>
    </source>
</reference>
<dbReference type="Gene3D" id="3.50.4.10">
    <property type="entry name" value="Hepatocyte Growth Factor"/>
    <property type="match status" value="1"/>
</dbReference>
<organism evidence="3 4">
    <name type="scientific">Colletotrichum shisoi</name>
    <dbReference type="NCBI Taxonomy" id="2078593"/>
    <lineage>
        <taxon>Eukaryota</taxon>
        <taxon>Fungi</taxon>
        <taxon>Dikarya</taxon>
        <taxon>Ascomycota</taxon>
        <taxon>Pezizomycotina</taxon>
        <taxon>Sordariomycetes</taxon>
        <taxon>Hypocreomycetidae</taxon>
        <taxon>Glomerellales</taxon>
        <taxon>Glomerellaceae</taxon>
        <taxon>Colletotrichum</taxon>
        <taxon>Colletotrichum destructivum species complex</taxon>
    </lineage>
</organism>
<dbReference type="Proteomes" id="UP000326340">
    <property type="component" value="Unassembled WGS sequence"/>
</dbReference>
<proteinExistence type="predicted"/>
<dbReference type="AlphaFoldDB" id="A0A5Q4BT41"/>
<name>A0A5Q4BT41_9PEZI</name>
<evidence type="ECO:0000313" key="3">
    <source>
        <dbReference type="EMBL" id="TQN70220.1"/>
    </source>
</evidence>
<accession>A0A5Q4BT41</accession>
<dbReference type="OrthoDB" id="3793367at2759"/>
<feature type="region of interest" description="Disordered" evidence="1">
    <location>
        <begin position="149"/>
        <end position="196"/>
    </location>
</feature>
<evidence type="ECO:0000256" key="1">
    <source>
        <dbReference type="SAM" id="MobiDB-lite"/>
    </source>
</evidence>
<gene>
    <name evidence="3" type="ORF">CSHISOI_05338</name>
</gene>
<dbReference type="EMBL" id="PUHP01000413">
    <property type="protein sequence ID" value="TQN70220.1"/>
    <property type="molecule type" value="Genomic_DNA"/>
</dbReference>